<dbReference type="GO" id="GO:0000287">
    <property type="term" value="F:magnesium ion binding"/>
    <property type="evidence" value="ECO:0007669"/>
    <property type="project" value="InterPro"/>
</dbReference>
<organism evidence="2 3">
    <name type="scientific">Duganella alba</name>
    <dbReference type="NCBI Taxonomy" id="2666081"/>
    <lineage>
        <taxon>Bacteria</taxon>
        <taxon>Pseudomonadati</taxon>
        <taxon>Pseudomonadota</taxon>
        <taxon>Betaproteobacteria</taxon>
        <taxon>Burkholderiales</taxon>
        <taxon>Oxalobacteraceae</taxon>
        <taxon>Telluria group</taxon>
        <taxon>Duganella</taxon>
    </lineage>
</organism>
<accession>A0A6L5QAV8</accession>
<comment type="caution">
    <text evidence="2">The sequence shown here is derived from an EMBL/GenBank/DDBJ whole genome shotgun (WGS) entry which is preliminary data.</text>
</comment>
<dbReference type="InterPro" id="IPR011335">
    <property type="entry name" value="Restrct_endonuc-II-like"/>
</dbReference>
<reference evidence="2 3" key="1">
    <citation type="submission" date="2019-11" db="EMBL/GenBank/DDBJ databases">
        <title>Novel species isolated from a subtropical stream in China.</title>
        <authorList>
            <person name="Lu H."/>
        </authorList>
    </citation>
    <scope>NUCLEOTIDE SEQUENCE [LARGE SCALE GENOMIC DNA]</scope>
    <source>
        <strain evidence="2 3">FT25W</strain>
    </source>
</reference>
<evidence type="ECO:0000256" key="1">
    <source>
        <dbReference type="SAM" id="MobiDB-lite"/>
    </source>
</evidence>
<keyword evidence="3" id="KW-1185">Reference proteome</keyword>
<evidence type="ECO:0000313" key="3">
    <source>
        <dbReference type="Proteomes" id="UP000481037"/>
    </source>
</evidence>
<dbReference type="Proteomes" id="UP000481037">
    <property type="component" value="Unassembled WGS sequence"/>
</dbReference>
<feature type="compositionally biased region" description="Basic and acidic residues" evidence="1">
    <location>
        <begin position="246"/>
        <end position="257"/>
    </location>
</feature>
<dbReference type="SUPFAM" id="SSF52980">
    <property type="entry name" value="Restriction endonuclease-like"/>
    <property type="match status" value="1"/>
</dbReference>
<evidence type="ECO:0000313" key="2">
    <source>
        <dbReference type="EMBL" id="MRX06789.1"/>
    </source>
</evidence>
<dbReference type="InterPro" id="IPR011338">
    <property type="entry name" value="BamHI/BglII/BstY"/>
</dbReference>
<dbReference type="EMBL" id="WKJM01000002">
    <property type="protein sequence ID" value="MRX06789.1"/>
    <property type="molecule type" value="Genomic_DNA"/>
</dbReference>
<dbReference type="Gene3D" id="3.40.91.20">
    <property type="match status" value="1"/>
</dbReference>
<gene>
    <name evidence="2" type="ORF">GJ697_02965</name>
</gene>
<name>A0A6L5QAV8_9BURK</name>
<dbReference type="GO" id="GO:0009307">
    <property type="term" value="P:DNA restriction-modification system"/>
    <property type="evidence" value="ECO:0007669"/>
    <property type="project" value="InterPro"/>
</dbReference>
<feature type="region of interest" description="Disordered" evidence="1">
    <location>
        <begin position="245"/>
        <end position="271"/>
    </location>
</feature>
<dbReference type="Pfam" id="PF02923">
    <property type="entry name" value="BamHI"/>
    <property type="match status" value="1"/>
</dbReference>
<dbReference type="GO" id="GO:0009036">
    <property type="term" value="F:type II site-specific deoxyribonuclease activity"/>
    <property type="evidence" value="ECO:0007669"/>
    <property type="project" value="InterPro"/>
</dbReference>
<dbReference type="InterPro" id="IPR004194">
    <property type="entry name" value="Restrct_endonuc_II_BamHI"/>
</dbReference>
<dbReference type="AlphaFoldDB" id="A0A6L5QAV8"/>
<proteinExistence type="predicted"/>
<protein>
    <recommendedName>
        <fullName evidence="4">Restriction endonuclease</fullName>
    </recommendedName>
</protein>
<evidence type="ECO:0008006" key="4">
    <source>
        <dbReference type="Google" id="ProtNLM"/>
    </source>
</evidence>
<sequence>MSDLHCPRLRSRGAHRRNSGVATMKWLRTLVIFDQGNIVSNQDWESIHQAFVRSIESIDSPTGSGRLVLRRKTYVPESKQWNRNGVGFLRNRFLEHIVQKEGWKAEGEVDLQNLQEKPELQLYPSLEPYAEPITSSFGAFDFVTTTEGGLRVAIEWETGNISSSHRSLNKLSIVLAANKIQVGVLILPSRNLYEHLTDRIGNIGELSPYLEMWKRMGETVEHGLLAIAVVEHDELTDDQTFPYLKVGKDGRAGEGKTKRNAPNPKPKKESS</sequence>
<dbReference type="GO" id="GO:0003677">
    <property type="term" value="F:DNA binding"/>
    <property type="evidence" value="ECO:0007669"/>
    <property type="project" value="InterPro"/>
</dbReference>